<reference evidence="3" key="1">
    <citation type="submission" date="2016-05" db="EMBL/GenBank/DDBJ databases">
        <title>Comparative genomics of biotechnologically important yeasts.</title>
        <authorList>
            <consortium name="DOE Joint Genome Institute"/>
            <person name="Riley R."/>
            <person name="Haridas S."/>
            <person name="Wolfe K.H."/>
            <person name="Lopes M.R."/>
            <person name="Hittinger C.T."/>
            <person name="Goker M."/>
            <person name="Salamov A."/>
            <person name="Wisecaver J."/>
            <person name="Long T.M."/>
            <person name="Aerts A.L."/>
            <person name="Barry K."/>
            <person name="Choi C."/>
            <person name="Clum A."/>
            <person name="Coughlan A.Y."/>
            <person name="Deshpande S."/>
            <person name="Douglass A.P."/>
            <person name="Hanson S.J."/>
            <person name="Klenk H.-P."/>
            <person name="Labutti K."/>
            <person name="Lapidus A."/>
            <person name="Lindquist E."/>
            <person name="Lipzen A."/>
            <person name="Meier-Kolthoff J.P."/>
            <person name="Ohm R.A."/>
            <person name="Otillar R.P."/>
            <person name="Pangilinan J."/>
            <person name="Peng Y."/>
            <person name="Rokas A."/>
            <person name="Rosa C.A."/>
            <person name="Scheuner C."/>
            <person name="Sibirny A.A."/>
            <person name="Slot J.C."/>
            <person name="Stielow J.B."/>
            <person name="Sun H."/>
            <person name="Kurtzman C.P."/>
            <person name="Blackwell M."/>
            <person name="Grigoriev I.V."/>
            <person name="Jeffries T.W."/>
        </authorList>
    </citation>
    <scope>NUCLEOTIDE SEQUENCE [LARGE SCALE GENOMIC DNA]</scope>
    <source>
        <strain evidence="3">NRRL Y-2460</strain>
    </source>
</reference>
<dbReference type="EMBL" id="KV454015">
    <property type="protein sequence ID" value="ODV94826.1"/>
    <property type="molecule type" value="Genomic_DNA"/>
</dbReference>
<evidence type="ECO:0000313" key="2">
    <source>
        <dbReference type="EMBL" id="ODV94826.1"/>
    </source>
</evidence>
<keyword evidence="1" id="KW-1133">Transmembrane helix</keyword>
<organism evidence="2 3">
    <name type="scientific">Pachysolen tannophilus NRRL Y-2460</name>
    <dbReference type="NCBI Taxonomy" id="669874"/>
    <lineage>
        <taxon>Eukaryota</taxon>
        <taxon>Fungi</taxon>
        <taxon>Dikarya</taxon>
        <taxon>Ascomycota</taxon>
        <taxon>Saccharomycotina</taxon>
        <taxon>Pichiomycetes</taxon>
        <taxon>Pachysolenaceae</taxon>
        <taxon>Pachysolen</taxon>
    </lineage>
</organism>
<proteinExistence type="predicted"/>
<evidence type="ECO:0000313" key="3">
    <source>
        <dbReference type="Proteomes" id="UP000094236"/>
    </source>
</evidence>
<dbReference type="Proteomes" id="UP000094236">
    <property type="component" value="Unassembled WGS sequence"/>
</dbReference>
<dbReference type="STRING" id="669874.A0A1E4TSV9"/>
<keyword evidence="3" id="KW-1185">Reference proteome</keyword>
<keyword evidence="1" id="KW-0812">Transmembrane</keyword>
<protein>
    <recommendedName>
        <fullName evidence="4">AMP-dependent synthetase/ligase domain-containing protein</fullName>
    </recommendedName>
</protein>
<evidence type="ECO:0008006" key="4">
    <source>
        <dbReference type="Google" id="ProtNLM"/>
    </source>
</evidence>
<dbReference type="OrthoDB" id="4138492at2759"/>
<keyword evidence="1" id="KW-0472">Membrane</keyword>
<gene>
    <name evidence="2" type="ORF">PACTADRAFT_3716</name>
</gene>
<sequence>MDSYTVLLTVVGGIVIICLVYDTVYLESLKDVHELALKEQSSISSTRKTGESAIYRSMDVMHGLPLTFGLQIRHGIYKVRNGNLKDIWKLALENYNEDRKLSYFDGKDKTLKSFNFKELNVNFQKLAAKFKELSSMPIIGIYLPVGRIESLSIILTCFFFDGFTLKNFNKIPLRKPLDVELICCLKSDLPKFVELSFKKIIIVDDGKDGNDENDYELNTNDIFLVHYSDIINNSALQVSSLSYDYTYSEEEDFRIPLIEDINFKDIQYYQLNFVSTIASLMASVPREHSWNEEDIMLIGCNEFDTILPSQSSVLTNQNLIVKILCAFVSTINNIIVIPESQISFQTITDLNPTLLCLTESKYHSLLNQEIKPMLSSSTGLIRKQFFHRSALLFSRGIYSQFGSLINSDVRICYSCNLLSEEALSTADINILQTAFGSRFIVETFKIPVLGPILKTNFYDYRILSNEIDNVNKKLKFRKMGVAANCLELKVKDFKNFQSENKEGELVIRGFNIGTAIESNDVQKNNTDEGWMPIGIYGKWGEDGCFYEYL</sequence>
<feature type="transmembrane region" description="Helical" evidence="1">
    <location>
        <begin position="6"/>
        <end position="26"/>
    </location>
</feature>
<evidence type="ECO:0000256" key="1">
    <source>
        <dbReference type="SAM" id="Phobius"/>
    </source>
</evidence>
<accession>A0A1E4TSV9</accession>
<dbReference type="AlphaFoldDB" id="A0A1E4TSV9"/>
<name>A0A1E4TSV9_PACTA</name>